<dbReference type="EMBL" id="BARS01044055">
    <property type="protein sequence ID" value="GAG32014.1"/>
    <property type="molecule type" value="Genomic_DNA"/>
</dbReference>
<dbReference type="SUPFAM" id="SSF63829">
    <property type="entry name" value="Calcium-dependent phosphotriesterase"/>
    <property type="match status" value="1"/>
</dbReference>
<organism evidence="1">
    <name type="scientific">marine sediment metagenome</name>
    <dbReference type="NCBI Taxonomy" id="412755"/>
    <lineage>
        <taxon>unclassified sequences</taxon>
        <taxon>metagenomes</taxon>
        <taxon>ecological metagenomes</taxon>
    </lineage>
</organism>
<feature type="non-terminal residue" evidence="1">
    <location>
        <position position="249"/>
    </location>
</feature>
<dbReference type="InterPro" id="IPR011042">
    <property type="entry name" value="6-blade_b-propeller_TolB-like"/>
</dbReference>
<dbReference type="Gene3D" id="2.120.10.30">
    <property type="entry name" value="TolB, C-terminal domain"/>
    <property type="match status" value="1"/>
</dbReference>
<sequence>GFVPGCVAADLEVSRDGYVYVYNYSPTPGELWRISPEGEIVVLLHLDERGNIGMALDAQGKLYLGLPNGEIAWLDTNGTLQHHAWLHSWSMTFAADGYLYAVVGAGGEPRSVVRIVGRDSYRTLISQIDGKPLGGDTGYGPGSVHIDPAPGEGLYIYDESHKRVYYVDFDGQASVVADLPGIGAPAAMAVSPEGDIFVIPHSSDSYGFTLYRIDSDGDIEIYAREIYGDPLGAVVSSDGQWLYISENGA</sequence>
<protein>
    <recommendedName>
        <fullName evidence="2">SMP-30/Gluconolactonase/LRE-like region domain-containing protein</fullName>
    </recommendedName>
</protein>
<evidence type="ECO:0000313" key="1">
    <source>
        <dbReference type="EMBL" id="GAG32014.1"/>
    </source>
</evidence>
<gene>
    <name evidence="1" type="ORF">S01H1_66614</name>
</gene>
<name>X0WM36_9ZZZZ</name>
<dbReference type="AlphaFoldDB" id="X0WM36"/>
<comment type="caution">
    <text evidence="1">The sequence shown here is derived from an EMBL/GenBank/DDBJ whole genome shotgun (WGS) entry which is preliminary data.</text>
</comment>
<proteinExistence type="predicted"/>
<evidence type="ECO:0008006" key="2">
    <source>
        <dbReference type="Google" id="ProtNLM"/>
    </source>
</evidence>
<reference evidence="1" key="1">
    <citation type="journal article" date="2014" name="Front. Microbiol.">
        <title>High frequency of phylogenetically diverse reductive dehalogenase-homologous genes in deep subseafloor sedimentary metagenomes.</title>
        <authorList>
            <person name="Kawai M."/>
            <person name="Futagami T."/>
            <person name="Toyoda A."/>
            <person name="Takaki Y."/>
            <person name="Nishi S."/>
            <person name="Hori S."/>
            <person name="Arai W."/>
            <person name="Tsubouchi T."/>
            <person name="Morono Y."/>
            <person name="Uchiyama I."/>
            <person name="Ito T."/>
            <person name="Fujiyama A."/>
            <person name="Inagaki F."/>
            <person name="Takami H."/>
        </authorList>
    </citation>
    <scope>NUCLEOTIDE SEQUENCE</scope>
    <source>
        <strain evidence="1">Expedition CK06-06</strain>
    </source>
</reference>
<feature type="non-terminal residue" evidence="1">
    <location>
        <position position="1"/>
    </location>
</feature>
<accession>X0WM36</accession>